<gene>
    <name evidence="2" type="ORF">GPUH_LOCUS25366</name>
</gene>
<dbReference type="Proteomes" id="UP000271098">
    <property type="component" value="Unassembled WGS sequence"/>
</dbReference>
<evidence type="ECO:0000313" key="4">
    <source>
        <dbReference type="WBParaSite" id="GPUH_0002539801-mRNA-1"/>
    </source>
</evidence>
<evidence type="ECO:0000313" key="3">
    <source>
        <dbReference type="Proteomes" id="UP000271098"/>
    </source>
</evidence>
<sequence length="77" mass="8499">MVQHKKKNKVQIPQGVKPKSKRKGKKAKKRPVQHAGMSTSTSVAAKVTRTINKRNEELIRSRAAQDTGKSTATDCSK</sequence>
<evidence type="ECO:0000313" key="2">
    <source>
        <dbReference type="EMBL" id="VDN44112.1"/>
    </source>
</evidence>
<keyword evidence="3" id="KW-1185">Reference proteome</keyword>
<reference evidence="2 3" key="2">
    <citation type="submission" date="2018-11" db="EMBL/GenBank/DDBJ databases">
        <authorList>
            <consortium name="Pathogen Informatics"/>
        </authorList>
    </citation>
    <scope>NUCLEOTIDE SEQUENCE [LARGE SCALE GENOMIC DNA]</scope>
</reference>
<accession>A0A183EWM7</accession>
<feature type="compositionally biased region" description="Polar residues" evidence="1">
    <location>
        <begin position="67"/>
        <end position="77"/>
    </location>
</feature>
<organism evidence="4">
    <name type="scientific">Gongylonema pulchrum</name>
    <dbReference type="NCBI Taxonomy" id="637853"/>
    <lineage>
        <taxon>Eukaryota</taxon>
        <taxon>Metazoa</taxon>
        <taxon>Ecdysozoa</taxon>
        <taxon>Nematoda</taxon>
        <taxon>Chromadorea</taxon>
        <taxon>Rhabditida</taxon>
        <taxon>Spirurina</taxon>
        <taxon>Spiruromorpha</taxon>
        <taxon>Spiruroidea</taxon>
        <taxon>Gongylonematidae</taxon>
        <taxon>Gongylonema</taxon>
    </lineage>
</organism>
<reference evidence="4" key="1">
    <citation type="submission" date="2016-06" db="UniProtKB">
        <authorList>
            <consortium name="WormBaseParasite"/>
        </authorList>
    </citation>
    <scope>IDENTIFICATION</scope>
</reference>
<dbReference type="WBParaSite" id="GPUH_0002539801-mRNA-1">
    <property type="protein sequence ID" value="GPUH_0002539801-mRNA-1"/>
    <property type="gene ID" value="GPUH_0002539801"/>
</dbReference>
<dbReference type="AlphaFoldDB" id="A0A183EWM7"/>
<proteinExistence type="predicted"/>
<feature type="compositionally biased region" description="Basic residues" evidence="1">
    <location>
        <begin position="18"/>
        <end position="32"/>
    </location>
</feature>
<protein>
    <submittedName>
        <fullName evidence="2 4">Uncharacterized protein</fullName>
    </submittedName>
</protein>
<evidence type="ECO:0000256" key="1">
    <source>
        <dbReference type="SAM" id="MobiDB-lite"/>
    </source>
</evidence>
<feature type="region of interest" description="Disordered" evidence="1">
    <location>
        <begin position="1"/>
        <end position="77"/>
    </location>
</feature>
<name>A0A183EWM7_9BILA</name>
<dbReference type="EMBL" id="UYRT01104876">
    <property type="protein sequence ID" value="VDN44112.1"/>
    <property type="molecule type" value="Genomic_DNA"/>
</dbReference>
<dbReference type="OrthoDB" id="10034655at2759"/>